<name>A2F279_TRIV3</name>
<evidence type="ECO:0000313" key="2">
    <source>
        <dbReference type="EMBL" id="EAY00958.1"/>
    </source>
</evidence>
<evidence type="ECO:0000256" key="1">
    <source>
        <dbReference type="SAM" id="MobiDB-lite"/>
    </source>
</evidence>
<dbReference type="Proteomes" id="UP000001542">
    <property type="component" value="Unassembled WGS sequence"/>
</dbReference>
<dbReference type="SMR" id="A2F279"/>
<sequence length="385" mass="44683">MTSQIFSQHTHSSNKNQYNAPTPNATSEQALTFAFNSFLKNKTCDPNILRQSIEFKLSKNSITPNEFKSLLQILYQCDNSYDDCFIPIYEITNDELYNTFIEFQLDQSQYIANEYQKYLKTVEQVNRDLAKAREEHTSSLKSQAVVSQPDSKIKNNTYAYDLPDYVFANERAFIGKAIKFSNQTWMAPPNEKFDTGFFFKCPENNKTKLEFKCDGSGSMKIRTYSENYDLIKHRLSIMKIPTTGISAVQWASKKLLAMNFTSSKDPATDQAKAYHILKQQPKPTPFEIIVYNVSKNNQIETCEFLNVKDNNTKNKQLVLEFNKKFESGYYNIEIFQTKNYLNKYDLTNETFKVPLSFTEGDKYFKISFHSKNKLSLVGIKFISEK</sequence>
<proteinExistence type="predicted"/>
<dbReference type="InParanoid" id="A2F279"/>
<gene>
    <name evidence="2" type="ORF">TVAG_381750</name>
</gene>
<dbReference type="RefSeq" id="XP_001313875.1">
    <property type="nucleotide sequence ID" value="XM_001313873.1"/>
</dbReference>
<accession>A2F279</accession>
<dbReference type="VEuPathDB" id="TrichDB:TVAGG3_0496380"/>
<dbReference type="EMBL" id="DS113583">
    <property type="protein sequence ID" value="EAY00958.1"/>
    <property type="molecule type" value="Genomic_DNA"/>
</dbReference>
<keyword evidence="3" id="KW-1185">Reference proteome</keyword>
<evidence type="ECO:0000313" key="3">
    <source>
        <dbReference type="Proteomes" id="UP000001542"/>
    </source>
</evidence>
<reference evidence="2" key="1">
    <citation type="submission" date="2006-10" db="EMBL/GenBank/DDBJ databases">
        <authorList>
            <person name="Amadeo P."/>
            <person name="Zhao Q."/>
            <person name="Wortman J."/>
            <person name="Fraser-Liggett C."/>
            <person name="Carlton J."/>
        </authorList>
    </citation>
    <scope>NUCLEOTIDE SEQUENCE</scope>
    <source>
        <strain evidence="2">G3</strain>
    </source>
</reference>
<reference evidence="2" key="2">
    <citation type="journal article" date="2007" name="Science">
        <title>Draft genome sequence of the sexually transmitted pathogen Trichomonas vaginalis.</title>
        <authorList>
            <person name="Carlton J.M."/>
            <person name="Hirt R.P."/>
            <person name="Silva J.C."/>
            <person name="Delcher A.L."/>
            <person name="Schatz M."/>
            <person name="Zhao Q."/>
            <person name="Wortman J.R."/>
            <person name="Bidwell S.L."/>
            <person name="Alsmark U.C.M."/>
            <person name="Besteiro S."/>
            <person name="Sicheritz-Ponten T."/>
            <person name="Noel C.J."/>
            <person name="Dacks J.B."/>
            <person name="Foster P.G."/>
            <person name="Simillion C."/>
            <person name="Van de Peer Y."/>
            <person name="Miranda-Saavedra D."/>
            <person name="Barton G.J."/>
            <person name="Westrop G.D."/>
            <person name="Mueller S."/>
            <person name="Dessi D."/>
            <person name="Fiori P.L."/>
            <person name="Ren Q."/>
            <person name="Paulsen I."/>
            <person name="Zhang H."/>
            <person name="Bastida-Corcuera F.D."/>
            <person name="Simoes-Barbosa A."/>
            <person name="Brown M.T."/>
            <person name="Hayes R.D."/>
            <person name="Mukherjee M."/>
            <person name="Okumura C.Y."/>
            <person name="Schneider R."/>
            <person name="Smith A.J."/>
            <person name="Vanacova S."/>
            <person name="Villalvazo M."/>
            <person name="Haas B.J."/>
            <person name="Pertea M."/>
            <person name="Feldblyum T.V."/>
            <person name="Utterback T.R."/>
            <person name="Shu C.L."/>
            <person name="Osoegawa K."/>
            <person name="de Jong P.J."/>
            <person name="Hrdy I."/>
            <person name="Horvathova L."/>
            <person name="Zubacova Z."/>
            <person name="Dolezal P."/>
            <person name="Malik S.B."/>
            <person name="Logsdon J.M. Jr."/>
            <person name="Henze K."/>
            <person name="Gupta A."/>
            <person name="Wang C.C."/>
            <person name="Dunne R.L."/>
            <person name="Upcroft J.A."/>
            <person name="Upcroft P."/>
            <person name="White O."/>
            <person name="Salzberg S.L."/>
            <person name="Tang P."/>
            <person name="Chiu C.-H."/>
            <person name="Lee Y.-S."/>
            <person name="Embley T.M."/>
            <person name="Coombs G.H."/>
            <person name="Mottram J.C."/>
            <person name="Tachezy J."/>
            <person name="Fraser-Liggett C.M."/>
            <person name="Johnson P.J."/>
        </authorList>
    </citation>
    <scope>NUCLEOTIDE SEQUENCE [LARGE SCALE GENOMIC DNA]</scope>
    <source>
        <strain evidence="2">G3</strain>
    </source>
</reference>
<dbReference type="AlphaFoldDB" id="A2F279"/>
<feature type="region of interest" description="Disordered" evidence="1">
    <location>
        <begin position="1"/>
        <end position="22"/>
    </location>
</feature>
<protein>
    <submittedName>
        <fullName evidence="2">Uncharacterized protein</fullName>
    </submittedName>
</protein>
<dbReference type="KEGG" id="tva:4758788"/>
<organism evidence="2 3">
    <name type="scientific">Trichomonas vaginalis (strain ATCC PRA-98 / G3)</name>
    <dbReference type="NCBI Taxonomy" id="412133"/>
    <lineage>
        <taxon>Eukaryota</taxon>
        <taxon>Metamonada</taxon>
        <taxon>Parabasalia</taxon>
        <taxon>Trichomonadida</taxon>
        <taxon>Trichomonadidae</taxon>
        <taxon>Trichomonas</taxon>
    </lineage>
</organism>
<dbReference type="VEuPathDB" id="TrichDB:TVAG_381750"/>